<dbReference type="Gene3D" id="2.60.40.10">
    <property type="entry name" value="Immunoglobulins"/>
    <property type="match status" value="1"/>
</dbReference>
<dbReference type="HOGENOM" id="CLU_006779_0_0_1"/>
<evidence type="ECO:0000313" key="8">
    <source>
        <dbReference type="Proteomes" id="UP000054166"/>
    </source>
</evidence>
<dbReference type="InterPro" id="IPR048869">
    <property type="entry name" value="OCRL-1_2_ASH"/>
</dbReference>
<gene>
    <name evidence="7" type="ORF">PILCRDRAFT_457561</name>
</gene>
<feature type="compositionally biased region" description="Polar residues" evidence="5">
    <location>
        <begin position="206"/>
        <end position="223"/>
    </location>
</feature>
<dbReference type="GO" id="GO:0007165">
    <property type="term" value="P:signal transduction"/>
    <property type="evidence" value="ECO:0007669"/>
    <property type="project" value="InterPro"/>
</dbReference>
<feature type="domain" description="Rho-GAP" evidence="6">
    <location>
        <begin position="715"/>
        <end position="897"/>
    </location>
</feature>
<proteinExistence type="predicted"/>
<dbReference type="SMART" id="SM00324">
    <property type="entry name" value="RhoGAP"/>
    <property type="match status" value="1"/>
</dbReference>
<organism evidence="7 8">
    <name type="scientific">Piloderma croceum (strain F 1598)</name>
    <dbReference type="NCBI Taxonomy" id="765440"/>
    <lineage>
        <taxon>Eukaryota</taxon>
        <taxon>Fungi</taxon>
        <taxon>Dikarya</taxon>
        <taxon>Basidiomycota</taxon>
        <taxon>Agaricomycotina</taxon>
        <taxon>Agaricomycetes</taxon>
        <taxon>Agaricomycetidae</taxon>
        <taxon>Atheliales</taxon>
        <taxon>Atheliaceae</taxon>
        <taxon>Piloderma</taxon>
    </lineage>
</organism>
<dbReference type="SUPFAM" id="SSF48350">
    <property type="entry name" value="GTPase activation domain, GAP"/>
    <property type="match status" value="1"/>
</dbReference>
<evidence type="ECO:0000313" key="7">
    <source>
        <dbReference type="EMBL" id="KIM82825.1"/>
    </source>
</evidence>
<dbReference type="InterPro" id="IPR000300">
    <property type="entry name" value="IPPc"/>
</dbReference>
<dbReference type="PANTHER" id="PTHR11200">
    <property type="entry name" value="INOSITOL 5-PHOSPHATASE"/>
    <property type="match status" value="1"/>
</dbReference>
<evidence type="ECO:0000256" key="5">
    <source>
        <dbReference type="SAM" id="MobiDB-lite"/>
    </source>
</evidence>
<dbReference type="Proteomes" id="UP000054166">
    <property type="component" value="Unassembled WGS sequence"/>
</dbReference>
<feature type="region of interest" description="Disordered" evidence="5">
    <location>
        <begin position="166"/>
        <end position="188"/>
    </location>
</feature>
<dbReference type="SMART" id="SM00128">
    <property type="entry name" value="IPPc"/>
    <property type="match status" value="1"/>
</dbReference>
<feature type="compositionally biased region" description="Basic and acidic residues" evidence="5">
    <location>
        <begin position="172"/>
        <end position="187"/>
    </location>
</feature>
<evidence type="ECO:0000256" key="1">
    <source>
        <dbReference type="ARBA" id="ARBA00004146"/>
    </source>
</evidence>
<dbReference type="Pfam" id="PF00620">
    <property type="entry name" value="RhoGAP"/>
    <property type="match status" value="1"/>
</dbReference>
<dbReference type="Gene3D" id="1.10.555.10">
    <property type="entry name" value="Rho GTPase activation protein"/>
    <property type="match status" value="1"/>
</dbReference>
<dbReference type="GO" id="GO:0046856">
    <property type="term" value="P:phosphatidylinositol dephosphorylation"/>
    <property type="evidence" value="ECO:0007669"/>
    <property type="project" value="InterPro"/>
</dbReference>
<dbReference type="InterPro" id="IPR046985">
    <property type="entry name" value="IP5"/>
</dbReference>
<dbReference type="GO" id="GO:0004439">
    <property type="term" value="F:phosphatidylinositol-4,5-bisphosphate 5-phosphatase activity"/>
    <property type="evidence" value="ECO:0007669"/>
    <property type="project" value="TreeGrafter"/>
</dbReference>
<dbReference type="EMBL" id="KN832993">
    <property type="protein sequence ID" value="KIM82825.1"/>
    <property type="molecule type" value="Genomic_DNA"/>
</dbReference>
<evidence type="ECO:0000259" key="6">
    <source>
        <dbReference type="PROSITE" id="PS50238"/>
    </source>
</evidence>
<dbReference type="AlphaFoldDB" id="A0A0C3FEH1"/>
<protein>
    <recommendedName>
        <fullName evidence="6">Rho-GAP domain-containing protein</fullName>
    </recommendedName>
</protein>
<keyword evidence="4" id="KW-0968">Cytoplasmic vesicle</keyword>
<feature type="region of interest" description="Disordered" evidence="5">
    <location>
        <begin position="201"/>
        <end position="223"/>
    </location>
</feature>
<reference evidence="8" key="2">
    <citation type="submission" date="2015-01" db="EMBL/GenBank/DDBJ databases">
        <title>Evolutionary Origins and Diversification of the Mycorrhizal Mutualists.</title>
        <authorList>
            <consortium name="DOE Joint Genome Institute"/>
            <consortium name="Mycorrhizal Genomics Consortium"/>
            <person name="Kohler A."/>
            <person name="Kuo A."/>
            <person name="Nagy L.G."/>
            <person name="Floudas D."/>
            <person name="Copeland A."/>
            <person name="Barry K.W."/>
            <person name="Cichocki N."/>
            <person name="Veneault-Fourrey C."/>
            <person name="LaButti K."/>
            <person name="Lindquist E.A."/>
            <person name="Lipzen A."/>
            <person name="Lundell T."/>
            <person name="Morin E."/>
            <person name="Murat C."/>
            <person name="Riley R."/>
            <person name="Ohm R."/>
            <person name="Sun H."/>
            <person name="Tunlid A."/>
            <person name="Henrissat B."/>
            <person name="Grigoriev I.V."/>
            <person name="Hibbett D.S."/>
            <person name="Martin F."/>
        </authorList>
    </citation>
    <scope>NUCLEOTIDE SEQUENCE [LARGE SCALE GENOMIC DNA]</scope>
    <source>
        <strain evidence="8">F 1598</strain>
    </source>
</reference>
<sequence>MAQTQRPQQLEGLQPDTNPALIRFQTEFTLTIRPGQDGVRPLTLLTQDIQRLQIVLAKCKRLKEMADVDVPKSYAWLAPYTSKHTPISLLSSSPPDLRIITRPLHTRLSLSSAGMPVDDLTNIEVIRNDWVQNKARQDVQVGENVTIRIRVGTFNVNGKMPSQDLASWVAGRSEKSHENRELQDDGKSIPALKRLSHLPLGEISPDSASASRGSLKSETQSINTQATTLSSSSTLVADDDPDVLVLGFQELDLSTEALLYSTGTTREDAWCMAVFAGLGEKGVWYEKLVSKQLVGMLLLVIVKKSITACFRDIKMTAAGAGIMGLMGNKGGTAIRLTLTPPGTPNSPNPSPTVLTFVNTHLAAFDEMADKRNADFHDLGTKLKFNTGSTYDVDGNGNFPSPLSIYESDVLIWMVHLNYRVDLQDADVRGLLVSDIGDNVQTLLKYDQLKNAQRDHRAFDNFVEHPISHIPTYRFSAGVLTDDMGFDRKRKPAWTDRILHLSAPSIGIQQLSYTSHPEITMSDHRPVSAEFSLQLGIIDAPNYYSVVHKLYHGVSDFEESAEPPKVKLDNDTVIFGKISYRQRVSQSLGIQNQGNVPCAFHFIPQDSEMSIHPEWMCITPMTVCFTFHLSCYYVAELGQGLLLPKEKTVINFTAHVDNNSAAKLNLVSRHIQYTLILHTALGQDYFITVTGEYQHTCFANSLSLLTRLPGPIRDLENLEALLPERLAINAPREIMRLVNWMMANAINVDGLFVSSAEEQLISIVRECLDTGADFPKVMKDDPRLALAVAQTLLQLLDSLPEPVIPVSLYARCAQVTSRDEAFEFLDELPSEAVNVWISITAFVHFIGQQASVGDSEASQGKAERLAAIFAPVFLRDDTSSYPPISPIGKRNFLLHFIS</sequence>
<dbReference type="InterPro" id="IPR036691">
    <property type="entry name" value="Endo/exonu/phosph_ase_sf"/>
</dbReference>
<evidence type="ECO:0000256" key="3">
    <source>
        <dbReference type="ARBA" id="ARBA00022753"/>
    </source>
</evidence>
<dbReference type="PANTHER" id="PTHR11200:SF300">
    <property type="entry name" value="TYPE II INOSITOL 1,4,5-TRISPHOSPHATE 5-PHOSPHATASE"/>
    <property type="match status" value="1"/>
</dbReference>
<name>A0A0C3FEH1_PILCF</name>
<dbReference type="STRING" id="765440.A0A0C3FEH1"/>
<dbReference type="SUPFAM" id="SSF56219">
    <property type="entry name" value="DNase I-like"/>
    <property type="match status" value="1"/>
</dbReference>
<dbReference type="Gene3D" id="3.60.10.10">
    <property type="entry name" value="Endonuclease/exonuclease/phosphatase"/>
    <property type="match status" value="1"/>
</dbReference>
<dbReference type="OrthoDB" id="7862313at2759"/>
<dbReference type="InterPro" id="IPR008936">
    <property type="entry name" value="Rho_GTPase_activation_prot"/>
</dbReference>
<accession>A0A0C3FEH1</accession>
<keyword evidence="8" id="KW-1185">Reference proteome</keyword>
<dbReference type="InParanoid" id="A0A0C3FEH1"/>
<comment type="subcellular location">
    <subcellularLocation>
        <location evidence="2">Cytoplasmic vesicle</location>
        <location evidence="2">Phagosome membrane</location>
    </subcellularLocation>
    <subcellularLocation>
        <location evidence="1">Early endosome membrane</location>
    </subcellularLocation>
</comment>
<keyword evidence="3" id="KW-0967">Endosome</keyword>
<dbReference type="Pfam" id="PF22669">
    <property type="entry name" value="Exo_endo_phos2"/>
    <property type="match status" value="1"/>
</dbReference>
<reference evidence="7 8" key="1">
    <citation type="submission" date="2014-04" db="EMBL/GenBank/DDBJ databases">
        <authorList>
            <consortium name="DOE Joint Genome Institute"/>
            <person name="Kuo A."/>
            <person name="Tarkka M."/>
            <person name="Buscot F."/>
            <person name="Kohler A."/>
            <person name="Nagy L.G."/>
            <person name="Floudas D."/>
            <person name="Copeland A."/>
            <person name="Barry K.W."/>
            <person name="Cichocki N."/>
            <person name="Veneault-Fourrey C."/>
            <person name="LaButti K."/>
            <person name="Lindquist E.A."/>
            <person name="Lipzen A."/>
            <person name="Lundell T."/>
            <person name="Morin E."/>
            <person name="Murat C."/>
            <person name="Sun H."/>
            <person name="Tunlid A."/>
            <person name="Henrissat B."/>
            <person name="Grigoriev I.V."/>
            <person name="Hibbett D.S."/>
            <person name="Martin F."/>
            <person name="Nordberg H.P."/>
            <person name="Cantor M.N."/>
            <person name="Hua S.X."/>
        </authorList>
    </citation>
    <scope>NUCLEOTIDE SEQUENCE [LARGE SCALE GENOMIC DNA]</scope>
    <source>
        <strain evidence="7 8">F 1598</strain>
    </source>
</reference>
<dbReference type="Pfam" id="PF21310">
    <property type="entry name" value="OCRL-like_ASH"/>
    <property type="match status" value="1"/>
</dbReference>
<dbReference type="PROSITE" id="PS50238">
    <property type="entry name" value="RHOGAP"/>
    <property type="match status" value="1"/>
</dbReference>
<dbReference type="GO" id="GO:0031901">
    <property type="term" value="C:early endosome membrane"/>
    <property type="evidence" value="ECO:0007669"/>
    <property type="project" value="UniProtKB-SubCell"/>
</dbReference>
<evidence type="ECO:0000256" key="4">
    <source>
        <dbReference type="ARBA" id="ARBA00023329"/>
    </source>
</evidence>
<dbReference type="InterPro" id="IPR013783">
    <property type="entry name" value="Ig-like_fold"/>
</dbReference>
<dbReference type="InterPro" id="IPR000198">
    <property type="entry name" value="RhoGAP_dom"/>
</dbReference>
<evidence type="ECO:0000256" key="2">
    <source>
        <dbReference type="ARBA" id="ARBA00004580"/>
    </source>
</evidence>